<organism evidence="1 2">
    <name type="scientific">Thiorhodovibrio winogradskyi</name>
    <dbReference type="NCBI Taxonomy" id="77007"/>
    <lineage>
        <taxon>Bacteria</taxon>
        <taxon>Pseudomonadati</taxon>
        <taxon>Pseudomonadota</taxon>
        <taxon>Gammaproteobacteria</taxon>
        <taxon>Chromatiales</taxon>
        <taxon>Chromatiaceae</taxon>
        <taxon>Thiorhodovibrio</taxon>
    </lineage>
</organism>
<dbReference type="InterPro" id="IPR036583">
    <property type="entry name" value="23S_rRNA_IVS_sf"/>
</dbReference>
<dbReference type="Gene3D" id="1.20.1440.60">
    <property type="entry name" value="23S rRNA-intervening sequence"/>
    <property type="match status" value="1"/>
</dbReference>
<dbReference type="EMBL" id="CP121472">
    <property type="protein sequence ID" value="WPL18257.1"/>
    <property type="molecule type" value="Genomic_DNA"/>
</dbReference>
<name>A0ABZ0SBJ2_9GAMM</name>
<evidence type="ECO:0000313" key="1">
    <source>
        <dbReference type="EMBL" id="WPL18257.1"/>
    </source>
</evidence>
<gene>
    <name evidence="1" type="ORF">Thiowin_03321</name>
</gene>
<dbReference type="Proteomes" id="UP001432180">
    <property type="component" value="Chromosome"/>
</dbReference>
<dbReference type="PANTHER" id="PTHR38471">
    <property type="entry name" value="FOUR HELIX BUNDLE PROTEIN"/>
    <property type="match status" value="1"/>
</dbReference>
<proteinExistence type="predicted"/>
<protein>
    <submittedName>
        <fullName evidence="1">Four helix bundle protein</fullName>
    </submittedName>
</protein>
<dbReference type="NCBIfam" id="TIGR02436">
    <property type="entry name" value="four helix bundle protein"/>
    <property type="match status" value="1"/>
</dbReference>
<dbReference type="NCBIfam" id="NF008911">
    <property type="entry name" value="PRK12275.1-2"/>
    <property type="match status" value="1"/>
</dbReference>
<dbReference type="Pfam" id="PF05635">
    <property type="entry name" value="23S_rRNA_IVP"/>
    <property type="match status" value="1"/>
</dbReference>
<evidence type="ECO:0000313" key="2">
    <source>
        <dbReference type="Proteomes" id="UP001432180"/>
    </source>
</evidence>
<dbReference type="PANTHER" id="PTHR38471:SF2">
    <property type="entry name" value="FOUR HELIX BUNDLE PROTEIN"/>
    <property type="match status" value="1"/>
</dbReference>
<dbReference type="CDD" id="cd16377">
    <property type="entry name" value="23S_rRNA_IVP_like"/>
    <property type="match status" value="1"/>
</dbReference>
<dbReference type="SUPFAM" id="SSF158446">
    <property type="entry name" value="IVS-encoded protein-like"/>
    <property type="match status" value="1"/>
</dbReference>
<keyword evidence="2" id="KW-1185">Reference proteome</keyword>
<dbReference type="InterPro" id="IPR012657">
    <property type="entry name" value="23S_rRNA-intervening_sequence"/>
</dbReference>
<reference evidence="1 2" key="1">
    <citation type="journal article" date="2023" name="Microorganisms">
        <title>Thiorhodovibrio frisius and Trv. litoralis spp. nov., Two Novel Members from a Clade of Fastidious Purple Sulfur Bacteria That Exhibit Unique Red-Shifted Light-Harvesting Capabilities.</title>
        <authorList>
            <person name="Methner A."/>
            <person name="Kuzyk S.B."/>
            <person name="Petersen J."/>
            <person name="Bauer S."/>
            <person name="Brinkmann H."/>
            <person name="Sichau K."/>
            <person name="Wanner G."/>
            <person name="Wolf J."/>
            <person name="Neumann-Schaal M."/>
            <person name="Henke P."/>
            <person name="Tank M."/>
            <person name="Sproer C."/>
            <person name="Bunk B."/>
            <person name="Overmann J."/>
        </authorList>
    </citation>
    <scope>NUCLEOTIDE SEQUENCE [LARGE SCALE GENOMIC DNA]</scope>
    <source>
        <strain evidence="1 2">DSM 6702</strain>
    </source>
</reference>
<accession>A0ABZ0SBJ2</accession>
<sequence>MSVQSYKDLIVWQKALDLVEIVYQVTRVFPKEELYALTNQLRRAAVSIPSNIAEGHARSSTRDFHRFLSIARGSLAEVETQLLIAQRLGYLSDDQLAPILSLQIEINKMTNRLMAKLAPNP</sequence>
<dbReference type="RefSeq" id="WP_328984030.1">
    <property type="nucleotide sequence ID" value="NZ_CP121472.1"/>
</dbReference>